<feature type="compositionally biased region" description="Basic and acidic residues" evidence="1">
    <location>
        <begin position="177"/>
        <end position="188"/>
    </location>
</feature>
<reference evidence="2 3" key="1">
    <citation type="submission" date="2015-12" db="EMBL/GenBank/DDBJ databases">
        <title>Draft genome sequence of Moniliophthora roreri, the causal agent of frosty pod rot of cacao.</title>
        <authorList>
            <person name="Aime M.C."/>
            <person name="Diaz-Valderrama J.R."/>
            <person name="Kijpornyongpan T."/>
            <person name="Phillips-Mora W."/>
        </authorList>
    </citation>
    <scope>NUCLEOTIDE SEQUENCE [LARGE SCALE GENOMIC DNA]</scope>
    <source>
        <strain evidence="2 3">MCA 2952</strain>
    </source>
</reference>
<evidence type="ECO:0000256" key="1">
    <source>
        <dbReference type="SAM" id="MobiDB-lite"/>
    </source>
</evidence>
<proteinExistence type="predicted"/>
<organism evidence="2 3">
    <name type="scientific">Moniliophthora roreri</name>
    <name type="common">Frosty pod rot fungus</name>
    <name type="synonym">Monilia roreri</name>
    <dbReference type="NCBI Taxonomy" id="221103"/>
    <lineage>
        <taxon>Eukaryota</taxon>
        <taxon>Fungi</taxon>
        <taxon>Dikarya</taxon>
        <taxon>Basidiomycota</taxon>
        <taxon>Agaricomycotina</taxon>
        <taxon>Agaricomycetes</taxon>
        <taxon>Agaricomycetidae</taxon>
        <taxon>Agaricales</taxon>
        <taxon>Marasmiineae</taxon>
        <taxon>Marasmiaceae</taxon>
        <taxon>Moniliophthora</taxon>
    </lineage>
</organism>
<evidence type="ECO:0000313" key="2">
    <source>
        <dbReference type="EMBL" id="KTB32964.1"/>
    </source>
</evidence>
<feature type="compositionally biased region" description="Basic and acidic residues" evidence="1">
    <location>
        <begin position="155"/>
        <end position="167"/>
    </location>
</feature>
<comment type="caution">
    <text evidence="2">The sequence shown here is derived from an EMBL/GenBank/DDBJ whole genome shotgun (WGS) entry which is preliminary data.</text>
</comment>
<dbReference type="EMBL" id="LATX01002193">
    <property type="protein sequence ID" value="KTB32964.1"/>
    <property type="molecule type" value="Genomic_DNA"/>
</dbReference>
<dbReference type="Proteomes" id="UP000054988">
    <property type="component" value="Unassembled WGS sequence"/>
</dbReference>
<dbReference type="AlphaFoldDB" id="A0A0W0F9Q9"/>
<accession>A0A0W0F9Q9</accession>
<name>A0A0W0F9Q9_MONRR</name>
<protein>
    <submittedName>
        <fullName evidence="2">Uncharacterized protein</fullName>
    </submittedName>
</protein>
<sequence length="188" mass="20627">MHLFVFIHNEATTRRFIIYFPFGGFGDTWSQAIQRAQEVGGLSSDYLAPIPGNRWDGPPTLPNLDPVRYSIETEQDVQVRNEGVLDIVTLNGANDPFGVGPSDREHVRRSRNFNFDGNDKSSLGSRVIGSSGNIVQDHEPGMDGGNAQPWLGKGDNVKELDADERTDGILGDSDNVGDVRGDSDSLRR</sequence>
<gene>
    <name evidence="2" type="ORF">WG66_14434</name>
</gene>
<feature type="compositionally biased region" description="Polar residues" evidence="1">
    <location>
        <begin position="112"/>
        <end position="134"/>
    </location>
</feature>
<feature type="region of interest" description="Disordered" evidence="1">
    <location>
        <begin position="96"/>
        <end position="188"/>
    </location>
</feature>
<evidence type="ECO:0000313" key="3">
    <source>
        <dbReference type="Proteomes" id="UP000054988"/>
    </source>
</evidence>